<keyword evidence="1" id="KW-0732">Signal</keyword>
<evidence type="ECO:0000313" key="2">
    <source>
        <dbReference type="EMBL" id="RKD90199.1"/>
    </source>
</evidence>
<accession>A0A419W421</accession>
<protein>
    <recommendedName>
        <fullName evidence="4">Outer membrane beta-barrel porin/alpha-amylase</fullName>
    </recommendedName>
</protein>
<proteinExistence type="predicted"/>
<dbReference type="RefSeq" id="WP_147377117.1">
    <property type="nucleotide sequence ID" value="NZ_RAPN01000001.1"/>
</dbReference>
<name>A0A419W421_9BACT</name>
<keyword evidence="3" id="KW-1185">Reference proteome</keyword>
<reference evidence="2 3" key="1">
    <citation type="submission" date="2018-09" db="EMBL/GenBank/DDBJ databases">
        <title>Genomic Encyclopedia of Archaeal and Bacterial Type Strains, Phase II (KMG-II): from individual species to whole genera.</title>
        <authorList>
            <person name="Goeker M."/>
        </authorList>
    </citation>
    <scope>NUCLEOTIDE SEQUENCE [LARGE SCALE GENOMIC DNA]</scope>
    <source>
        <strain evidence="2 3">DSM 27148</strain>
    </source>
</reference>
<evidence type="ECO:0000313" key="3">
    <source>
        <dbReference type="Proteomes" id="UP000283387"/>
    </source>
</evidence>
<dbReference type="EMBL" id="RAPN01000001">
    <property type="protein sequence ID" value="RKD90199.1"/>
    <property type="molecule type" value="Genomic_DNA"/>
</dbReference>
<organism evidence="2 3">
    <name type="scientific">Mangrovibacterium diazotrophicum</name>
    <dbReference type="NCBI Taxonomy" id="1261403"/>
    <lineage>
        <taxon>Bacteria</taxon>
        <taxon>Pseudomonadati</taxon>
        <taxon>Bacteroidota</taxon>
        <taxon>Bacteroidia</taxon>
        <taxon>Marinilabiliales</taxon>
        <taxon>Prolixibacteraceae</taxon>
        <taxon>Mangrovibacterium</taxon>
    </lineage>
</organism>
<comment type="caution">
    <text evidence="2">The sequence shown here is derived from an EMBL/GenBank/DDBJ whole genome shotgun (WGS) entry which is preliminary data.</text>
</comment>
<dbReference type="AlphaFoldDB" id="A0A419W421"/>
<feature type="signal peptide" evidence="1">
    <location>
        <begin position="1"/>
        <end position="31"/>
    </location>
</feature>
<feature type="chain" id="PRO_5019210318" description="Outer membrane beta-barrel porin/alpha-amylase" evidence="1">
    <location>
        <begin position="32"/>
        <end position="354"/>
    </location>
</feature>
<gene>
    <name evidence="2" type="ORF">BC643_0535</name>
</gene>
<sequence length="354" mass="39968">MVKINSARVFHPVNRIVLFLLLLFFSTCVSAQYSSLHKGDTIHTEYPYRFPLLGDKAYDKGFDMPYPWGGMFNFFTAKQDIVIPEVAVGFSEGMIPDVPVTDLTDLIEFGTLNAKATSINVRPDLWVLPFLDVYGIFGKAYAETTVELTYPIQMKTVAELEGTSLGFGVTGAGGLGKYFIVLDGNWVWTNMSNFKEPVKTGIFSMRVGRAFKVSQKPGSNLAWWVGTMRVNMGGVTEGNIPLASVIPTETWEKRDEIVDTYWNWYDNEATIAQKLLADKTLTPIVNKLEAADGSGMIHYRIRKSPKQKWNMIVGGQYQLNKHHQFRGEVGFIGNRKSLLLSYNYRFGFKMKNSR</sequence>
<dbReference type="Proteomes" id="UP000283387">
    <property type="component" value="Unassembled WGS sequence"/>
</dbReference>
<evidence type="ECO:0000256" key="1">
    <source>
        <dbReference type="SAM" id="SignalP"/>
    </source>
</evidence>
<evidence type="ECO:0008006" key="4">
    <source>
        <dbReference type="Google" id="ProtNLM"/>
    </source>
</evidence>
<dbReference type="OrthoDB" id="7593840at2"/>